<feature type="compositionally biased region" description="Basic and acidic residues" evidence="1">
    <location>
        <begin position="144"/>
        <end position="162"/>
    </location>
</feature>
<evidence type="ECO:0000313" key="2">
    <source>
        <dbReference type="EMBL" id="KAK7910063.1"/>
    </source>
</evidence>
<dbReference type="InterPro" id="IPR013783">
    <property type="entry name" value="Ig-like_fold"/>
</dbReference>
<dbReference type="CDD" id="cd00096">
    <property type="entry name" value="Ig"/>
    <property type="match status" value="1"/>
</dbReference>
<feature type="region of interest" description="Disordered" evidence="1">
    <location>
        <begin position="57"/>
        <end position="80"/>
    </location>
</feature>
<accession>A0AAW0P5C0</accession>
<dbReference type="EMBL" id="JBBPFD010000010">
    <property type="protein sequence ID" value="KAK7910063.1"/>
    <property type="molecule type" value="Genomic_DNA"/>
</dbReference>
<dbReference type="Gene3D" id="2.60.40.10">
    <property type="entry name" value="Immunoglobulins"/>
    <property type="match status" value="1"/>
</dbReference>
<evidence type="ECO:0000256" key="1">
    <source>
        <dbReference type="SAM" id="MobiDB-lite"/>
    </source>
</evidence>
<organism evidence="2 3">
    <name type="scientific">Mugilogobius chulae</name>
    <name type="common">yellowstripe goby</name>
    <dbReference type="NCBI Taxonomy" id="88201"/>
    <lineage>
        <taxon>Eukaryota</taxon>
        <taxon>Metazoa</taxon>
        <taxon>Chordata</taxon>
        <taxon>Craniata</taxon>
        <taxon>Vertebrata</taxon>
        <taxon>Euteleostomi</taxon>
        <taxon>Actinopterygii</taxon>
        <taxon>Neopterygii</taxon>
        <taxon>Teleostei</taxon>
        <taxon>Neoteleostei</taxon>
        <taxon>Acanthomorphata</taxon>
        <taxon>Gobiaria</taxon>
        <taxon>Gobiiformes</taxon>
        <taxon>Gobioidei</taxon>
        <taxon>Gobiidae</taxon>
        <taxon>Gobionellinae</taxon>
        <taxon>Mugilogobius</taxon>
    </lineage>
</organism>
<feature type="region of interest" description="Disordered" evidence="1">
    <location>
        <begin position="138"/>
        <end position="170"/>
    </location>
</feature>
<keyword evidence="3" id="KW-1185">Reference proteome</keyword>
<comment type="caution">
    <text evidence="2">The sequence shown here is derived from an EMBL/GenBank/DDBJ whole genome shotgun (WGS) entry which is preliminary data.</text>
</comment>
<feature type="compositionally biased region" description="Basic and acidic residues" evidence="1">
    <location>
        <begin position="59"/>
        <end position="71"/>
    </location>
</feature>
<evidence type="ECO:0000313" key="3">
    <source>
        <dbReference type="Proteomes" id="UP001460270"/>
    </source>
</evidence>
<name>A0AAW0P5C0_9GOBI</name>
<protein>
    <submittedName>
        <fullName evidence="2">Uncharacterized protein</fullName>
    </submittedName>
</protein>
<reference evidence="3" key="1">
    <citation type="submission" date="2024-04" db="EMBL/GenBank/DDBJ databases">
        <title>Salinicola lusitanus LLJ914,a marine bacterium isolated from the Okinawa Trough.</title>
        <authorList>
            <person name="Li J."/>
        </authorList>
    </citation>
    <scope>NUCLEOTIDE SEQUENCE [LARGE SCALE GENOMIC DNA]</scope>
</reference>
<dbReference type="AlphaFoldDB" id="A0AAW0P5C0"/>
<dbReference type="Proteomes" id="UP001460270">
    <property type="component" value="Unassembled WGS sequence"/>
</dbReference>
<gene>
    <name evidence="2" type="ORF">WMY93_014747</name>
</gene>
<proteinExistence type="predicted"/>
<sequence>MDGTAGLVLHNVTTADNGTYECRFVNHGPGMFKRSIISGDPVSVVRLRVTEPGTCAGAKKKEKELTEKNGDGKGQPPVPVERHHHVTYGVLGAFATQAVYNYGGQEPPPSYYFDNSGQNLHLGKEDKPGRSMLWEKITGAATDSNKKVQKEPEKEENRHQQPDRGITFLRKQTRGNIYSSYLSTVGGDAGLRRVQTRSMEKTEEDA</sequence>